<dbReference type="PANTHER" id="PTHR43340:SF1">
    <property type="entry name" value="HYPOXANTHINE PHOSPHORIBOSYLTRANSFERASE"/>
    <property type="match status" value="1"/>
</dbReference>
<dbReference type="GO" id="GO:0005829">
    <property type="term" value="C:cytosol"/>
    <property type="evidence" value="ECO:0007669"/>
    <property type="project" value="TreeGrafter"/>
</dbReference>
<dbReference type="EMBL" id="AP012338">
    <property type="protein sequence ID" value="BAM04040.1"/>
    <property type="molecule type" value="Genomic_DNA"/>
</dbReference>
<dbReference type="GO" id="GO:0052657">
    <property type="term" value="F:guanine phosphoribosyltransferase activity"/>
    <property type="evidence" value="ECO:0007669"/>
    <property type="project" value="RHEA"/>
</dbReference>
<dbReference type="HOGENOM" id="CLU_073615_0_1_0"/>
<dbReference type="EC" id="2.4.2.8" evidence="4"/>
<comment type="catalytic activity">
    <reaction evidence="2">
        <text>IMP + diphosphate = hypoxanthine + 5-phospho-alpha-D-ribose 1-diphosphate</text>
        <dbReference type="Rhea" id="RHEA:17973"/>
        <dbReference type="ChEBI" id="CHEBI:17368"/>
        <dbReference type="ChEBI" id="CHEBI:33019"/>
        <dbReference type="ChEBI" id="CHEBI:58017"/>
        <dbReference type="ChEBI" id="CHEBI:58053"/>
        <dbReference type="EC" id="2.4.2.8"/>
    </reaction>
    <physiologicalReaction direction="right-to-left" evidence="2">
        <dbReference type="Rhea" id="RHEA:17975"/>
    </physiologicalReaction>
</comment>
<dbReference type="eggNOG" id="COG0634">
    <property type="taxonomic scope" value="Bacteria"/>
</dbReference>
<dbReference type="GO" id="GO:0006178">
    <property type="term" value="P:guanine salvage"/>
    <property type="evidence" value="ECO:0007669"/>
    <property type="project" value="TreeGrafter"/>
</dbReference>
<proteinExistence type="predicted"/>
<organism evidence="4 5">
    <name type="scientific">Phycisphaera mikurensis (strain NBRC 102666 / KCTC 22515 / FYK2301M01)</name>
    <dbReference type="NCBI Taxonomy" id="1142394"/>
    <lineage>
        <taxon>Bacteria</taxon>
        <taxon>Pseudomonadati</taxon>
        <taxon>Planctomycetota</taxon>
        <taxon>Phycisphaerae</taxon>
        <taxon>Phycisphaerales</taxon>
        <taxon>Phycisphaeraceae</taxon>
        <taxon>Phycisphaera</taxon>
    </lineage>
</organism>
<dbReference type="Pfam" id="PF00156">
    <property type="entry name" value="Pribosyltran"/>
    <property type="match status" value="1"/>
</dbReference>
<dbReference type="Proteomes" id="UP000007881">
    <property type="component" value="Chromosome"/>
</dbReference>
<dbReference type="InterPro" id="IPR000836">
    <property type="entry name" value="PRTase_dom"/>
</dbReference>
<feature type="domain" description="Phosphoribosyltransferase" evidence="3">
    <location>
        <begin position="18"/>
        <end position="169"/>
    </location>
</feature>
<dbReference type="Gene3D" id="3.40.50.2020">
    <property type="match status" value="1"/>
</dbReference>
<evidence type="ECO:0000256" key="1">
    <source>
        <dbReference type="ARBA" id="ARBA00048811"/>
    </source>
</evidence>
<evidence type="ECO:0000313" key="5">
    <source>
        <dbReference type="Proteomes" id="UP000007881"/>
    </source>
</evidence>
<dbReference type="PANTHER" id="PTHR43340">
    <property type="entry name" value="HYPOXANTHINE-GUANINE PHOSPHORIBOSYLTRANSFERASE"/>
    <property type="match status" value="1"/>
</dbReference>
<keyword evidence="4" id="KW-0328">Glycosyltransferase</keyword>
<dbReference type="OrthoDB" id="9802824at2"/>
<accession>I0IFK2</accession>
<reference evidence="4 5" key="1">
    <citation type="submission" date="2012-02" db="EMBL/GenBank/DDBJ databases">
        <title>Complete genome sequence of Phycisphaera mikurensis NBRC 102666.</title>
        <authorList>
            <person name="Ankai A."/>
            <person name="Hosoyama A."/>
            <person name="Terui Y."/>
            <person name="Sekine M."/>
            <person name="Fukai R."/>
            <person name="Kato Y."/>
            <person name="Nakamura S."/>
            <person name="Yamada-Narita S."/>
            <person name="Kawakoshi A."/>
            <person name="Fukunaga Y."/>
            <person name="Yamazaki S."/>
            <person name="Fujita N."/>
        </authorList>
    </citation>
    <scope>NUCLEOTIDE SEQUENCE [LARGE SCALE GENOMIC DNA]</scope>
    <source>
        <strain evidence="5">NBRC 102666 / KCTC 22515 / FYK2301M01</strain>
    </source>
</reference>
<dbReference type="SUPFAM" id="SSF53271">
    <property type="entry name" value="PRTase-like"/>
    <property type="match status" value="1"/>
</dbReference>
<evidence type="ECO:0000313" key="4">
    <source>
        <dbReference type="EMBL" id="BAM04040.1"/>
    </source>
</evidence>
<dbReference type="GO" id="GO:0032264">
    <property type="term" value="P:IMP salvage"/>
    <property type="evidence" value="ECO:0007669"/>
    <property type="project" value="TreeGrafter"/>
</dbReference>
<keyword evidence="4" id="KW-0808">Transferase</keyword>
<comment type="catalytic activity">
    <reaction evidence="1">
        <text>GMP + diphosphate = guanine + 5-phospho-alpha-D-ribose 1-diphosphate</text>
        <dbReference type="Rhea" id="RHEA:25424"/>
        <dbReference type="ChEBI" id="CHEBI:16235"/>
        <dbReference type="ChEBI" id="CHEBI:33019"/>
        <dbReference type="ChEBI" id="CHEBI:58017"/>
        <dbReference type="ChEBI" id="CHEBI:58115"/>
        <dbReference type="EC" id="2.4.2.8"/>
    </reaction>
    <physiologicalReaction direction="right-to-left" evidence="1">
        <dbReference type="Rhea" id="RHEA:25426"/>
    </physiologicalReaction>
</comment>
<dbReference type="AlphaFoldDB" id="I0IFK2"/>
<dbReference type="GO" id="GO:0032263">
    <property type="term" value="P:GMP salvage"/>
    <property type="evidence" value="ECO:0007669"/>
    <property type="project" value="TreeGrafter"/>
</dbReference>
<sequence length="206" mass="22073">MPSPEQRVLIPRERIAARVEALAGEVAAAWAGKPGDPEITLVPVMTGAFIFAADLIRHLPQKMRIHLIQVRSYPGTATTSQGVTLDPAKTNVPLDLTGRHVLVIDDILDSGRTMAAIKAELLERGAAEVSTCVLLRKPNQCRDAEAGTLEVDHVAFDIPDAFVVGYGLDHDDHHRNLPDIEVLLADGAPARADAAAVRVPPAGEPR</sequence>
<dbReference type="GO" id="GO:0046100">
    <property type="term" value="P:hypoxanthine metabolic process"/>
    <property type="evidence" value="ECO:0007669"/>
    <property type="project" value="TreeGrafter"/>
</dbReference>
<keyword evidence="5" id="KW-1185">Reference proteome</keyword>
<dbReference type="InterPro" id="IPR029057">
    <property type="entry name" value="PRTase-like"/>
</dbReference>
<dbReference type="RefSeq" id="WP_014437258.1">
    <property type="nucleotide sequence ID" value="NC_017080.1"/>
</dbReference>
<dbReference type="CDD" id="cd06223">
    <property type="entry name" value="PRTases_typeI"/>
    <property type="match status" value="1"/>
</dbReference>
<dbReference type="KEGG" id="phm:PSMK_18810"/>
<dbReference type="GO" id="GO:0000287">
    <property type="term" value="F:magnesium ion binding"/>
    <property type="evidence" value="ECO:0007669"/>
    <property type="project" value="TreeGrafter"/>
</dbReference>
<name>I0IFK2_PHYMF</name>
<evidence type="ECO:0000256" key="2">
    <source>
        <dbReference type="ARBA" id="ARBA00049402"/>
    </source>
</evidence>
<gene>
    <name evidence="4" type="primary">hpt</name>
    <name evidence="4" type="ordered locus">PSMK_18810</name>
</gene>
<evidence type="ECO:0000259" key="3">
    <source>
        <dbReference type="Pfam" id="PF00156"/>
    </source>
</evidence>
<protein>
    <submittedName>
        <fullName evidence="4">Hypoxanthine phosphoribosyltransferase</fullName>
        <ecNumber evidence="4">2.4.2.8</ecNumber>
    </submittedName>
</protein>
<dbReference type="GO" id="GO:0004422">
    <property type="term" value="F:hypoxanthine phosphoribosyltransferase activity"/>
    <property type="evidence" value="ECO:0007669"/>
    <property type="project" value="TreeGrafter"/>
</dbReference>
<dbReference type="PATRIC" id="fig|1142394.8.peg.1938"/>
<dbReference type="STRING" id="1142394.PSMK_18810"/>
<dbReference type="InterPro" id="IPR050408">
    <property type="entry name" value="HGPRT"/>
</dbReference>